<dbReference type="GO" id="GO:0033567">
    <property type="term" value="P:DNA replication, Okazaki fragment processing"/>
    <property type="evidence" value="ECO:0007669"/>
    <property type="project" value="InterPro"/>
</dbReference>
<dbReference type="STRING" id="3708.A0A078GRE4"/>
<dbReference type="InterPro" id="IPR029060">
    <property type="entry name" value="PIN-like_dom_sf"/>
</dbReference>
<dbReference type="AlphaFoldDB" id="A0A078GRE4"/>
<name>A0A078GRE4_BRANA</name>
<dbReference type="PANTHER" id="PTHR42646:SF2">
    <property type="entry name" value="5'-3' EXONUCLEASE FAMILY PROTEIN"/>
    <property type="match status" value="1"/>
</dbReference>
<dbReference type="InterPro" id="IPR038969">
    <property type="entry name" value="FEN"/>
</dbReference>
<dbReference type="GO" id="GO:0017108">
    <property type="term" value="F:5'-flap endonuclease activity"/>
    <property type="evidence" value="ECO:0007669"/>
    <property type="project" value="InterPro"/>
</dbReference>
<evidence type="ECO:0000313" key="1">
    <source>
        <dbReference type="EMBL" id="CDY29060.1"/>
    </source>
</evidence>
<dbReference type="PaxDb" id="3708-A0A078GRE4"/>
<evidence type="ECO:0000313" key="2">
    <source>
        <dbReference type="Proteomes" id="UP000028999"/>
    </source>
</evidence>
<proteinExistence type="predicted"/>
<dbReference type="Proteomes" id="UP000028999">
    <property type="component" value="Unassembled WGS sequence"/>
</dbReference>
<gene>
    <name evidence="1" type="primary">BnaC07g32660D</name>
    <name evidence="1" type="ORF">GSBRNA2T00041801001</name>
</gene>
<protein>
    <submittedName>
        <fullName evidence="1">BnaC07g32660D protein</fullName>
    </submittedName>
</protein>
<dbReference type="EMBL" id="LK032229">
    <property type="protein sequence ID" value="CDY29060.1"/>
    <property type="molecule type" value="Genomic_DNA"/>
</dbReference>
<dbReference type="Gene3D" id="3.40.50.1010">
    <property type="entry name" value="5'-nuclease"/>
    <property type="match status" value="1"/>
</dbReference>
<keyword evidence="2" id="KW-1185">Reference proteome</keyword>
<dbReference type="SUPFAM" id="SSF88723">
    <property type="entry name" value="PIN domain-like"/>
    <property type="match status" value="1"/>
</dbReference>
<organism evidence="1 2">
    <name type="scientific">Brassica napus</name>
    <name type="common">Rape</name>
    <dbReference type="NCBI Taxonomy" id="3708"/>
    <lineage>
        <taxon>Eukaryota</taxon>
        <taxon>Viridiplantae</taxon>
        <taxon>Streptophyta</taxon>
        <taxon>Embryophyta</taxon>
        <taxon>Tracheophyta</taxon>
        <taxon>Spermatophyta</taxon>
        <taxon>Magnoliopsida</taxon>
        <taxon>eudicotyledons</taxon>
        <taxon>Gunneridae</taxon>
        <taxon>Pentapetalae</taxon>
        <taxon>rosids</taxon>
        <taxon>malvids</taxon>
        <taxon>Brassicales</taxon>
        <taxon>Brassicaceae</taxon>
        <taxon>Brassiceae</taxon>
        <taxon>Brassica</taxon>
    </lineage>
</organism>
<sequence>MRNYSLTISPSLPRITKYFCSSTCNLDAAVSKSEHVAPELIPSTASSNGRVMLIDGTSIMYRAYYKLLGIIMLLMLNHGHLTHADGNADCVLTLFSALSLIIDVLKFLPSHVAVVFDHDGVAYGSTSNSSNGYNSSKGMNFRHTFYPA</sequence>
<accession>A0A078GRE4</accession>
<reference evidence="1 2" key="1">
    <citation type="journal article" date="2014" name="Science">
        <title>Plant genetics. Early allopolyploid evolution in the post-Neolithic Brassica napus oilseed genome.</title>
        <authorList>
            <person name="Chalhoub B."/>
            <person name="Denoeud F."/>
            <person name="Liu S."/>
            <person name="Parkin I.A."/>
            <person name="Tang H."/>
            <person name="Wang X."/>
            <person name="Chiquet J."/>
            <person name="Belcram H."/>
            <person name="Tong C."/>
            <person name="Samans B."/>
            <person name="Correa M."/>
            <person name="Da Silva C."/>
            <person name="Just J."/>
            <person name="Falentin C."/>
            <person name="Koh C.S."/>
            <person name="Le Clainche I."/>
            <person name="Bernard M."/>
            <person name="Bento P."/>
            <person name="Noel B."/>
            <person name="Labadie K."/>
            <person name="Alberti A."/>
            <person name="Charles M."/>
            <person name="Arnaud D."/>
            <person name="Guo H."/>
            <person name="Daviaud C."/>
            <person name="Alamery S."/>
            <person name="Jabbari K."/>
            <person name="Zhao M."/>
            <person name="Edger P.P."/>
            <person name="Chelaifa H."/>
            <person name="Tack D."/>
            <person name="Lassalle G."/>
            <person name="Mestiri I."/>
            <person name="Schnel N."/>
            <person name="Le Paslier M.C."/>
            <person name="Fan G."/>
            <person name="Renault V."/>
            <person name="Bayer P.E."/>
            <person name="Golicz A.A."/>
            <person name="Manoli S."/>
            <person name="Lee T.H."/>
            <person name="Thi V.H."/>
            <person name="Chalabi S."/>
            <person name="Hu Q."/>
            <person name="Fan C."/>
            <person name="Tollenaere R."/>
            <person name="Lu Y."/>
            <person name="Battail C."/>
            <person name="Shen J."/>
            <person name="Sidebottom C.H."/>
            <person name="Wang X."/>
            <person name="Canaguier A."/>
            <person name="Chauveau A."/>
            <person name="Berard A."/>
            <person name="Deniot G."/>
            <person name="Guan M."/>
            <person name="Liu Z."/>
            <person name="Sun F."/>
            <person name="Lim Y.P."/>
            <person name="Lyons E."/>
            <person name="Town C.D."/>
            <person name="Bancroft I."/>
            <person name="Wang X."/>
            <person name="Meng J."/>
            <person name="Ma J."/>
            <person name="Pires J.C."/>
            <person name="King G.J."/>
            <person name="Brunel D."/>
            <person name="Delourme R."/>
            <person name="Renard M."/>
            <person name="Aury J.M."/>
            <person name="Adams K.L."/>
            <person name="Batley J."/>
            <person name="Snowdon R.J."/>
            <person name="Tost J."/>
            <person name="Edwards D."/>
            <person name="Zhou Y."/>
            <person name="Hua W."/>
            <person name="Sharpe A.G."/>
            <person name="Paterson A.H."/>
            <person name="Guan C."/>
            <person name="Wincker P."/>
        </authorList>
    </citation>
    <scope>NUCLEOTIDE SEQUENCE [LARGE SCALE GENOMIC DNA]</scope>
    <source>
        <strain evidence="2">cv. Darmor-bzh</strain>
    </source>
</reference>
<dbReference type="Gramene" id="CDY29060">
    <property type="protein sequence ID" value="CDY29060"/>
    <property type="gene ID" value="GSBRNA2T00041801001"/>
</dbReference>
<dbReference type="PANTHER" id="PTHR42646">
    <property type="entry name" value="FLAP ENDONUCLEASE XNI"/>
    <property type="match status" value="1"/>
</dbReference>